<dbReference type="STRING" id="1458275.AZ34_09990"/>
<comment type="caution">
    <text evidence="2">The sequence shown here is derived from an EMBL/GenBank/DDBJ whole genome shotgun (WGS) entry which is preliminary data.</text>
</comment>
<evidence type="ECO:0000256" key="1">
    <source>
        <dbReference type="SAM" id="SignalP"/>
    </source>
</evidence>
<evidence type="ECO:0000313" key="3">
    <source>
        <dbReference type="Proteomes" id="UP000023268"/>
    </source>
</evidence>
<accession>A0A016XH01</accession>
<dbReference type="EMBL" id="JEMG01000001">
    <property type="protein sequence ID" value="EYC51379.1"/>
    <property type="molecule type" value="Genomic_DNA"/>
</dbReference>
<keyword evidence="1" id="KW-0732">Signal</keyword>
<organism evidence="2 3">
    <name type="scientific">Hylemonella gracilis str. Niagara R</name>
    <dbReference type="NCBI Taxonomy" id="1458275"/>
    <lineage>
        <taxon>Bacteria</taxon>
        <taxon>Pseudomonadati</taxon>
        <taxon>Pseudomonadota</taxon>
        <taxon>Betaproteobacteria</taxon>
        <taxon>Burkholderiales</taxon>
        <taxon>Comamonadaceae</taxon>
        <taxon>Hylemonella</taxon>
    </lineage>
</organism>
<dbReference type="Gene3D" id="1.20.120.1490">
    <property type="match status" value="1"/>
</dbReference>
<sequence length="180" mass="19773">MKQHTFLAGLASALLLASASAQHSHSGHGAGQDHKHSPYAGMQARTIKALSDQDIADLRAGKGMSLALPAELHGYPGPSHVLELAEPLKLSEQQRRQTQTLHTQMQEEARAAGEALITAETALDTLFKNRQIDARLLSEATSQSAMAQGRLRETHLRYHLQMMDVLTDEQVELYGRLRGY</sequence>
<evidence type="ECO:0008006" key="4">
    <source>
        <dbReference type="Google" id="ProtNLM"/>
    </source>
</evidence>
<dbReference type="Proteomes" id="UP000023268">
    <property type="component" value="Unassembled WGS sequence"/>
</dbReference>
<reference evidence="2 3" key="1">
    <citation type="submission" date="2014-02" db="EMBL/GenBank/DDBJ databases">
        <title>Draft Genome of Hylemonella gracilis isolated from the Niagara River.</title>
        <authorList>
            <person name="Pawlowski D.R."/>
            <person name="Koudelka G.B."/>
        </authorList>
    </citation>
    <scope>NUCLEOTIDE SEQUENCE [LARGE SCALE GENOMIC DNA]</scope>
    <source>
        <strain evidence="2 3">Niagara R</strain>
    </source>
</reference>
<dbReference type="eggNOG" id="COG3678">
    <property type="taxonomic scope" value="Bacteria"/>
</dbReference>
<evidence type="ECO:0000313" key="2">
    <source>
        <dbReference type="EMBL" id="EYC51379.1"/>
    </source>
</evidence>
<protein>
    <recommendedName>
        <fullName evidence="4">Periplasmic heavy metal sensor</fullName>
    </recommendedName>
</protein>
<feature type="signal peptide" evidence="1">
    <location>
        <begin position="1"/>
        <end position="23"/>
    </location>
</feature>
<feature type="chain" id="PRO_5001495314" description="Periplasmic heavy metal sensor" evidence="1">
    <location>
        <begin position="24"/>
        <end position="180"/>
    </location>
</feature>
<gene>
    <name evidence="2" type="ORF">AZ34_09990</name>
</gene>
<dbReference type="AlphaFoldDB" id="A0A016XH01"/>
<proteinExistence type="predicted"/>
<name>A0A016XH01_9BURK</name>